<dbReference type="EMBL" id="BLAL01000236">
    <property type="protein sequence ID" value="GES94375.1"/>
    <property type="molecule type" value="Genomic_DNA"/>
</dbReference>
<protein>
    <submittedName>
        <fullName evidence="2">Uncharacterized protein</fullName>
    </submittedName>
</protein>
<organism evidence="2 4">
    <name type="scientific">Rhizophagus clarus</name>
    <dbReference type="NCBI Taxonomy" id="94130"/>
    <lineage>
        <taxon>Eukaryota</taxon>
        <taxon>Fungi</taxon>
        <taxon>Fungi incertae sedis</taxon>
        <taxon>Mucoromycota</taxon>
        <taxon>Glomeromycotina</taxon>
        <taxon>Glomeromycetes</taxon>
        <taxon>Glomerales</taxon>
        <taxon>Glomeraceae</taxon>
        <taxon>Rhizophagus</taxon>
    </lineage>
</organism>
<name>A0A2Z6QMU9_9GLOM</name>
<sequence length="150" mass="17717">MSLDSRKNFITIRIIEKEKNNYNVKKITQEKDWIYEVYRNKAKLEILDNFEIRYVLTDTKNEFNPLNPPPRSLSSSPNPQTSPSTPVASTSRDPFYNKSKDEQIDYLFKMIQCHQEQIIELKQKIEQLGDGPVVIDIEDERPSKRKKKIK</sequence>
<proteinExistence type="predicted"/>
<feature type="region of interest" description="Disordered" evidence="1">
    <location>
        <begin position="61"/>
        <end position="96"/>
    </location>
</feature>
<evidence type="ECO:0000313" key="2">
    <source>
        <dbReference type="EMBL" id="GBB86091.1"/>
    </source>
</evidence>
<accession>A0A2Z6QMU9</accession>
<evidence type="ECO:0000256" key="1">
    <source>
        <dbReference type="SAM" id="MobiDB-lite"/>
    </source>
</evidence>
<evidence type="ECO:0000313" key="4">
    <source>
        <dbReference type="Proteomes" id="UP000247702"/>
    </source>
</evidence>
<gene>
    <name evidence="3" type="ORF">RCL2_002111000</name>
    <name evidence="2" type="ORF">RclHR1_12540007</name>
</gene>
<feature type="compositionally biased region" description="Low complexity" evidence="1">
    <location>
        <begin position="72"/>
        <end position="86"/>
    </location>
</feature>
<dbReference type="EMBL" id="BEXD01000285">
    <property type="protein sequence ID" value="GBB86091.1"/>
    <property type="molecule type" value="Genomic_DNA"/>
</dbReference>
<dbReference type="AlphaFoldDB" id="A0A2Z6QMU9"/>
<reference evidence="2 4" key="1">
    <citation type="submission" date="2017-11" db="EMBL/GenBank/DDBJ databases">
        <title>The genome of Rhizophagus clarus HR1 reveals common genetic basis of auxotrophy among arbuscular mycorrhizal fungi.</title>
        <authorList>
            <person name="Kobayashi Y."/>
        </authorList>
    </citation>
    <scope>NUCLEOTIDE SEQUENCE [LARGE SCALE GENOMIC DNA]</scope>
    <source>
        <strain evidence="2 4">HR1</strain>
    </source>
</reference>
<reference evidence="3" key="2">
    <citation type="submission" date="2019-10" db="EMBL/GenBank/DDBJ databases">
        <title>Conservation and host-specific expression of non-tandemly repeated heterogenous ribosome RNA gene in arbuscular mycorrhizal fungi.</title>
        <authorList>
            <person name="Maeda T."/>
            <person name="Kobayashi Y."/>
            <person name="Nakagawa T."/>
            <person name="Ezawa T."/>
            <person name="Yamaguchi K."/>
            <person name="Bino T."/>
            <person name="Nishimoto Y."/>
            <person name="Shigenobu S."/>
            <person name="Kawaguchi M."/>
        </authorList>
    </citation>
    <scope>NUCLEOTIDE SEQUENCE</scope>
    <source>
        <strain evidence="3">HR1</strain>
    </source>
</reference>
<dbReference type="Proteomes" id="UP000615446">
    <property type="component" value="Unassembled WGS sequence"/>
</dbReference>
<comment type="caution">
    <text evidence="2">The sequence shown here is derived from an EMBL/GenBank/DDBJ whole genome shotgun (WGS) entry which is preliminary data.</text>
</comment>
<keyword evidence="4" id="KW-1185">Reference proteome</keyword>
<dbReference type="Proteomes" id="UP000247702">
    <property type="component" value="Unassembled WGS sequence"/>
</dbReference>
<evidence type="ECO:0000313" key="3">
    <source>
        <dbReference type="EMBL" id="GES94375.1"/>
    </source>
</evidence>